<feature type="transmembrane region" description="Helical" evidence="8">
    <location>
        <begin position="100"/>
        <end position="121"/>
    </location>
</feature>
<comment type="subcellular location">
    <subcellularLocation>
        <location evidence="1">Membrane</location>
        <topology evidence="1">Multi-pass membrane protein</topology>
    </subcellularLocation>
</comment>
<dbReference type="Gene3D" id="1.20.1070.10">
    <property type="entry name" value="Rhodopsin 7-helix transmembrane proteins"/>
    <property type="match status" value="1"/>
</dbReference>
<feature type="transmembrane region" description="Helical" evidence="8">
    <location>
        <begin position="185"/>
        <end position="206"/>
    </location>
</feature>
<dbReference type="GO" id="GO:0004930">
    <property type="term" value="F:G protein-coupled receptor activity"/>
    <property type="evidence" value="ECO:0007669"/>
    <property type="project" value="UniProtKB-KW"/>
</dbReference>
<dbReference type="AlphaFoldDB" id="A0AA36BLD3"/>
<evidence type="ECO:0000256" key="8">
    <source>
        <dbReference type="SAM" id="Phobius"/>
    </source>
</evidence>
<dbReference type="GO" id="GO:0005886">
    <property type="term" value="C:plasma membrane"/>
    <property type="evidence" value="ECO:0007669"/>
    <property type="project" value="TreeGrafter"/>
</dbReference>
<dbReference type="PANTHER" id="PTHR24243:SF230">
    <property type="entry name" value="G-PROTEIN COUPLED RECEPTORS FAMILY 1 PROFILE DOMAIN-CONTAINING PROTEIN"/>
    <property type="match status" value="1"/>
</dbReference>
<organism evidence="10 11">
    <name type="scientific">Octopus vulgaris</name>
    <name type="common">Common octopus</name>
    <dbReference type="NCBI Taxonomy" id="6645"/>
    <lineage>
        <taxon>Eukaryota</taxon>
        <taxon>Metazoa</taxon>
        <taxon>Spiralia</taxon>
        <taxon>Lophotrochozoa</taxon>
        <taxon>Mollusca</taxon>
        <taxon>Cephalopoda</taxon>
        <taxon>Coleoidea</taxon>
        <taxon>Octopodiformes</taxon>
        <taxon>Octopoda</taxon>
        <taxon>Incirrata</taxon>
        <taxon>Octopodidae</taxon>
        <taxon>Octopus</taxon>
    </lineage>
</organism>
<evidence type="ECO:0000256" key="6">
    <source>
        <dbReference type="ARBA" id="ARBA00023170"/>
    </source>
</evidence>
<dbReference type="InterPro" id="IPR000276">
    <property type="entry name" value="GPCR_Rhodpsn"/>
</dbReference>
<gene>
    <name evidence="10" type="ORF">OCTVUL_1B002427</name>
</gene>
<proteinExistence type="predicted"/>
<evidence type="ECO:0000256" key="7">
    <source>
        <dbReference type="ARBA" id="ARBA00023224"/>
    </source>
</evidence>
<sequence>MALLSLEFLELEIFKMVTDSTENITQEICTQGVGIQEACTQESNYWAFMIEYPLMQQSSHTGAWVRLFELSVVLTFGLIGNILVFIVMQRPALRKQSFSRYLSLLAICDSLSLIIRALFWINLLSTILKSEIIITFRTDFLCGFSEYFMTANHVICSWLLVCITCERIIVTAFPFSAAQFCTPKIANTVLVALVMSVCIGLSYVFYFSQFACNVCGMARQAQNVHYTIATTCVTVAPLVIIIISNIGIIFALRCQSDIVSHRQQLNNRNRITKMLLVLSISFVILFLPNAMLVLLMQLRPDWQTSLSVALGPVNMLWDINYGINFYLYAITGKVVRKEVKTVFRWMKVKFPTNRRSSRLPSISSGGVSTGMAASQTLSSIYRAVQ</sequence>
<evidence type="ECO:0000256" key="2">
    <source>
        <dbReference type="ARBA" id="ARBA00022692"/>
    </source>
</evidence>
<name>A0AA36BLD3_OCTVU</name>
<evidence type="ECO:0000313" key="11">
    <source>
        <dbReference type="Proteomes" id="UP001162480"/>
    </source>
</evidence>
<evidence type="ECO:0000313" key="10">
    <source>
        <dbReference type="EMBL" id="CAI9736284.1"/>
    </source>
</evidence>
<feature type="transmembrane region" description="Helical" evidence="8">
    <location>
        <begin position="63"/>
        <end position="88"/>
    </location>
</feature>
<feature type="transmembrane region" description="Helical" evidence="8">
    <location>
        <begin position="226"/>
        <end position="253"/>
    </location>
</feature>
<evidence type="ECO:0000259" key="9">
    <source>
        <dbReference type="PROSITE" id="PS50262"/>
    </source>
</evidence>
<evidence type="ECO:0000256" key="1">
    <source>
        <dbReference type="ARBA" id="ARBA00004141"/>
    </source>
</evidence>
<reference evidence="10" key="1">
    <citation type="submission" date="2023-08" db="EMBL/GenBank/DDBJ databases">
        <authorList>
            <person name="Alioto T."/>
            <person name="Alioto T."/>
            <person name="Gomez Garrido J."/>
        </authorList>
    </citation>
    <scope>NUCLEOTIDE SEQUENCE</scope>
</reference>
<feature type="transmembrane region" description="Helical" evidence="8">
    <location>
        <begin position="315"/>
        <end position="335"/>
    </location>
</feature>
<dbReference type="InterPro" id="IPR017452">
    <property type="entry name" value="GPCR_Rhodpsn_7TM"/>
</dbReference>
<accession>A0AA36BLD3</accession>
<keyword evidence="2 8" id="KW-0812">Transmembrane</keyword>
<protein>
    <submittedName>
        <fullName evidence="10">FMRFamide peptide receptor frpr-18-like</fullName>
    </submittedName>
</protein>
<feature type="domain" description="G-protein coupled receptors family 1 profile" evidence="9">
    <location>
        <begin position="80"/>
        <end position="328"/>
    </location>
</feature>
<feature type="transmembrane region" description="Helical" evidence="8">
    <location>
        <begin position="151"/>
        <end position="173"/>
    </location>
</feature>
<keyword evidence="6" id="KW-0675">Receptor</keyword>
<dbReference type="PROSITE" id="PS50262">
    <property type="entry name" value="G_PROTEIN_RECEP_F1_2"/>
    <property type="match status" value="1"/>
</dbReference>
<dbReference type="SUPFAM" id="SSF81321">
    <property type="entry name" value="Family A G protein-coupled receptor-like"/>
    <property type="match status" value="1"/>
</dbReference>
<evidence type="ECO:0000256" key="4">
    <source>
        <dbReference type="ARBA" id="ARBA00023040"/>
    </source>
</evidence>
<keyword evidence="3 8" id="KW-1133">Transmembrane helix</keyword>
<dbReference type="Pfam" id="PF00001">
    <property type="entry name" value="7tm_1"/>
    <property type="match status" value="1"/>
</dbReference>
<keyword evidence="7" id="KW-0807">Transducer</keyword>
<dbReference type="Proteomes" id="UP001162480">
    <property type="component" value="Chromosome 18"/>
</dbReference>
<dbReference type="PANTHER" id="PTHR24243">
    <property type="entry name" value="G-PROTEIN COUPLED RECEPTOR"/>
    <property type="match status" value="1"/>
</dbReference>
<dbReference type="EMBL" id="OX597831">
    <property type="protein sequence ID" value="CAI9736284.1"/>
    <property type="molecule type" value="Genomic_DNA"/>
</dbReference>
<keyword evidence="11" id="KW-1185">Reference proteome</keyword>
<evidence type="ECO:0000256" key="3">
    <source>
        <dbReference type="ARBA" id="ARBA00022989"/>
    </source>
</evidence>
<keyword evidence="5 8" id="KW-0472">Membrane</keyword>
<feature type="transmembrane region" description="Helical" evidence="8">
    <location>
        <begin position="274"/>
        <end position="295"/>
    </location>
</feature>
<evidence type="ECO:0000256" key="5">
    <source>
        <dbReference type="ARBA" id="ARBA00023136"/>
    </source>
</evidence>
<keyword evidence="4" id="KW-0297">G-protein coupled receptor</keyword>